<dbReference type="EMBL" id="OB796760">
    <property type="protein sequence ID" value="CAD7433763.1"/>
    <property type="molecule type" value="Genomic_DNA"/>
</dbReference>
<proteinExistence type="predicted"/>
<evidence type="ECO:0000313" key="1">
    <source>
        <dbReference type="EMBL" id="CAD7433763.1"/>
    </source>
</evidence>
<name>A0A7R9HSX6_9NEOP</name>
<protein>
    <submittedName>
        <fullName evidence="1">Uncharacterized protein</fullName>
    </submittedName>
</protein>
<sequence>MHWEGGKGDVVIQSSFRVPTFAWRKSSKPFRKNHHQYTRPGLNHDLTVIGNLVYCESSTLDHAAIEMAVEWMSILQLNSLTIHLEVPEKRILTELFPVLGNRLLVQDIGIIIHLEFQTLWLEELFMRHVSPGTQKPGELKVMAYVDDVMTWEES</sequence>
<organism evidence="1">
    <name type="scientific">Timema monikensis</name>
    <dbReference type="NCBI Taxonomy" id="170555"/>
    <lineage>
        <taxon>Eukaryota</taxon>
        <taxon>Metazoa</taxon>
        <taxon>Ecdysozoa</taxon>
        <taxon>Arthropoda</taxon>
        <taxon>Hexapoda</taxon>
        <taxon>Insecta</taxon>
        <taxon>Pterygota</taxon>
        <taxon>Neoptera</taxon>
        <taxon>Polyneoptera</taxon>
        <taxon>Phasmatodea</taxon>
        <taxon>Timematodea</taxon>
        <taxon>Timematoidea</taxon>
        <taxon>Timematidae</taxon>
        <taxon>Timema</taxon>
    </lineage>
</organism>
<dbReference type="AlphaFoldDB" id="A0A7R9HSX6"/>
<reference evidence="1" key="1">
    <citation type="submission" date="2020-11" db="EMBL/GenBank/DDBJ databases">
        <authorList>
            <person name="Tran Van P."/>
        </authorList>
    </citation>
    <scope>NUCLEOTIDE SEQUENCE</scope>
</reference>
<gene>
    <name evidence="1" type="ORF">TMSB3V08_LOCUS10430</name>
</gene>
<accession>A0A7R9HSX6</accession>